<name>I2C5V0_BACAY</name>
<evidence type="ECO:0000313" key="2">
    <source>
        <dbReference type="Proteomes" id="UP000002878"/>
    </source>
</evidence>
<dbReference type="PATRIC" id="fig|1126211.3.peg.1975"/>
<accession>I2C5V0</accession>
<dbReference type="EMBL" id="CP003332">
    <property type="protein sequence ID" value="AFJ62024.1"/>
    <property type="molecule type" value="Genomic_DNA"/>
</dbReference>
<dbReference type="HOGENOM" id="CLU_151123_0_0_9"/>
<evidence type="ECO:0000313" key="1">
    <source>
        <dbReference type="EMBL" id="AFJ62024.1"/>
    </source>
</evidence>
<sequence length="164" mass="19591">MVRTREKHVQIKLRRESLMENAMSWFDIDFEFKPDNKIDEALLRLFDLMKKSLHIYFNIENSSDIHEFLKIVAAKNNVDYSFIEWIRGKGIPRLKKIDFENLPSNDQFLAMIEIDEYCLKCEMDFKEPEEVRGCIITIINSIQEYTNICKQLIKGESFNDENRI</sequence>
<proteinExistence type="predicted"/>
<dbReference type="Proteomes" id="UP000002878">
    <property type="component" value="Chromosome"/>
</dbReference>
<dbReference type="AlphaFoldDB" id="I2C5V0"/>
<reference evidence="1 2" key="1">
    <citation type="journal article" date="2012" name="J. Biotechnol.">
        <title>Genome sequence of the plant growth promoting strain Bacillus amyloliquefaciens subsp. plantarum B9601-Y2 and expression of mersacidin and other secondary metabolites.</title>
        <authorList>
            <person name="He P."/>
            <person name="Hao K."/>
            <person name="Blom J."/>
            <person name="Ruckert C."/>
            <person name="Vater J."/>
            <person name="Mao Z."/>
            <person name="Wu Y."/>
            <person name="Hou M."/>
            <person name="He P."/>
            <person name="He Y."/>
            <person name="Borriss R."/>
        </authorList>
    </citation>
    <scope>NUCLEOTIDE SEQUENCE [LARGE SCALE GENOMIC DNA]</scope>
    <source>
        <strain evidence="1">Y2</strain>
    </source>
</reference>
<protein>
    <submittedName>
        <fullName evidence="1">Uncharacterized protein</fullName>
    </submittedName>
</protein>
<gene>
    <name evidence="1" type="ORF">MUS_2060</name>
</gene>
<dbReference type="KEGG" id="bqy:MUS_2060"/>
<organism evidence="1 2">
    <name type="scientific">Bacillus amyloliquefaciens (strain Y2)</name>
    <name type="common">Bacillus amyloliquefaciens subsp. plantarum (strain B9601-Y2)</name>
    <dbReference type="NCBI Taxonomy" id="1155777"/>
    <lineage>
        <taxon>Bacteria</taxon>
        <taxon>Bacillati</taxon>
        <taxon>Bacillota</taxon>
        <taxon>Bacilli</taxon>
        <taxon>Bacillales</taxon>
        <taxon>Bacillaceae</taxon>
        <taxon>Bacillus</taxon>
        <taxon>Bacillus amyloliquefaciens group</taxon>
    </lineage>
</organism>